<feature type="transmembrane region" description="Helical" evidence="1">
    <location>
        <begin position="55"/>
        <end position="80"/>
    </location>
</feature>
<dbReference type="InterPro" id="IPR056511">
    <property type="entry name" value="IDM1_C"/>
</dbReference>
<evidence type="ECO:0000313" key="4">
    <source>
        <dbReference type="Proteomes" id="UP000327085"/>
    </source>
</evidence>
<sequence length="160" mass="18341">MCSYKSKSQKGIARHKYEHHVFLCVTGDFASMEGTPKDTVSRYKIMNGRKSKQKLLVQEAVLSINVIELVIHQIISFMRFNVWIETNIDRHIGINVCCVLYNLGLCFSWIDFKGKNTAIPEKDDEIISAASMRIHGTRMAEMPFVATQQKFGIKGLLQKW</sequence>
<organism evidence="3 4">
    <name type="scientific">Prunus dulcis</name>
    <name type="common">Almond</name>
    <name type="synonym">Amygdalus dulcis</name>
    <dbReference type="NCBI Taxonomy" id="3755"/>
    <lineage>
        <taxon>Eukaryota</taxon>
        <taxon>Viridiplantae</taxon>
        <taxon>Streptophyta</taxon>
        <taxon>Embryophyta</taxon>
        <taxon>Tracheophyta</taxon>
        <taxon>Spermatophyta</taxon>
        <taxon>Magnoliopsida</taxon>
        <taxon>eudicotyledons</taxon>
        <taxon>Gunneridae</taxon>
        <taxon>Pentapetalae</taxon>
        <taxon>rosids</taxon>
        <taxon>fabids</taxon>
        <taxon>Rosales</taxon>
        <taxon>Rosaceae</taxon>
        <taxon>Amygdaloideae</taxon>
        <taxon>Amygdaleae</taxon>
        <taxon>Prunus</taxon>
    </lineage>
</organism>
<dbReference type="Proteomes" id="UP000327085">
    <property type="component" value="Chromosome 5"/>
</dbReference>
<dbReference type="Gramene" id="VVA34222">
    <property type="protein sequence ID" value="VVA34222"/>
    <property type="gene ID" value="Prudul26B030137"/>
</dbReference>
<evidence type="ECO:0000313" key="3">
    <source>
        <dbReference type="EMBL" id="VVA34222.1"/>
    </source>
</evidence>
<dbReference type="GO" id="GO:0003714">
    <property type="term" value="F:transcription corepressor activity"/>
    <property type="evidence" value="ECO:0007669"/>
    <property type="project" value="InterPro"/>
</dbReference>
<reference evidence="4" key="1">
    <citation type="journal article" date="2020" name="Plant J.">
        <title>Transposons played a major role in the diversification between the closely related almond and peach genomes: results from the almond genome sequence.</title>
        <authorList>
            <person name="Alioto T."/>
            <person name="Alexiou K.G."/>
            <person name="Bardil A."/>
            <person name="Barteri F."/>
            <person name="Castanera R."/>
            <person name="Cruz F."/>
            <person name="Dhingra A."/>
            <person name="Duval H."/>
            <person name="Fernandez I Marti A."/>
            <person name="Frias L."/>
            <person name="Galan B."/>
            <person name="Garcia J.L."/>
            <person name="Howad W."/>
            <person name="Gomez-Garrido J."/>
            <person name="Gut M."/>
            <person name="Julca I."/>
            <person name="Morata J."/>
            <person name="Puigdomenech P."/>
            <person name="Ribeca P."/>
            <person name="Rubio Cabetas M.J."/>
            <person name="Vlasova A."/>
            <person name="Wirthensohn M."/>
            <person name="Garcia-Mas J."/>
            <person name="Gabaldon T."/>
            <person name="Casacuberta J.M."/>
            <person name="Arus P."/>
        </authorList>
    </citation>
    <scope>NUCLEOTIDE SEQUENCE [LARGE SCALE GENOMIC DNA]</scope>
    <source>
        <strain evidence="4">cv. Texas</strain>
    </source>
</reference>
<evidence type="ECO:0000259" key="2">
    <source>
        <dbReference type="Pfam" id="PF23209"/>
    </source>
</evidence>
<gene>
    <name evidence="3" type="ORF">ALMOND_2B030137</name>
</gene>
<keyword evidence="1" id="KW-1133">Transmembrane helix</keyword>
<dbReference type="PANTHER" id="PTHR46309:SF5">
    <property type="entry name" value="GNAT FAMILY ACETYLTRANSFERASE"/>
    <property type="match status" value="1"/>
</dbReference>
<dbReference type="InParanoid" id="A0A5E4G3N1"/>
<keyword evidence="1" id="KW-0472">Membrane</keyword>
<evidence type="ECO:0000256" key="1">
    <source>
        <dbReference type="SAM" id="Phobius"/>
    </source>
</evidence>
<dbReference type="GO" id="GO:0005634">
    <property type="term" value="C:nucleus"/>
    <property type="evidence" value="ECO:0007669"/>
    <property type="project" value="TreeGrafter"/>
</dbReference>
<name>A0A5E4G3N1_PRUDU</name>
<feature type="transmembrane region" description="Helical" evidence="1">
    <location>
        <begin position="92"/>
        <end position="112"/>
    </location>
</feature>
<protein>
    <submittedName>
        <fullName evidence="3">PREDICTED: increased DNA methylation 1</fullName>
    </submittedName>
</protein>
<dbReference type="GO" id="GO:0006357">
    <property type="term" value="P:regulation of transcription by RNA polymerase II"/>
    <property type="evidence" value="ECO:0007669"/>
    <property type="project" value="TreeGrafter"/>
</dbReference>
<dbReference type="AlphaFoldDB" id="A0A5E4G3N1"/>
<dbReference type="PANTHER" id="PTHR46309">
    <property type="entry name" value="PHD FINGER PROTEIN 12"/>
    <property type="match status" value="1"/>
</dbReference>
<dbReference type="EMBL" id="CABIKO010000321">
    <property type="protein sequence ID" value="VVA34222.1"/>
    <property type="molecule type" value="Genomic_DNA"/>
</dbReference>
<keyword evidence="1" id="KW-0812">Transmembrane</keyword>
<dbReference type="Pfam" id="PF23209">
    <property type="entry name" value="IDM1_C"/>
    <property type="match status" value="1"/>
</dbReference>
<dbReference type="InterPro" id="IPR042163">
    <property type="entry name" value="PHF12"/>
</dbReference>
<proteinExistence type="predicted"/>
<feature type="domain" description="Increased DNA methylation 1 C-terminal" evidence="2">
    <location>
        <begin position="87"/>
        <end position="158"/>
    </location>
</feature>
<accession>A0A5E4G3N1</accession>